<dbReference type="GO" id="GO:0005829">
    <property type="term" value="C:cytosol"/>
    <property type="evidence" value="ECO:0007669"/>
    <property type="project" value="TreeGrafter"/>
</dbReference>
<dbReference type="Gene3D" id="3.40.50.720">
    <property type="entry name" value="NAD(P)-binding Rossmann-like Domain"/>
    <property type="match status" value="2"/>
</dbReference>
<dbReference type="InterPro" id="IPR029752">
    <property type="entry name" value="D-isomer_DH_CS1"/>
</dbReference>
<dbReference type="InterPro" id="IPR029753">
    <property type="entry name" value="D-isomer_DH_CS"/>
</dbReference>
<dbReference type="PROSITE" id="PS00065">
    <property type="entry name" value="D_2_HYDROXYACID_DH_1"/>
    <property type="match status" value="1"/>
</dbReference>
<dbReference type="InterPro" id="IPR036291">
    <property type="entry name" value="NAD(P)-bd_dom_sf"/>
</dbReference>
<reference evidence="6 7" key="1">
    <citation type="submission" date="2018-04" db="EMBL/GenBank/DDBJ databases">
        <title>Camelliibacillus theae gen. nov., sp. nov., isolated from Pu'er tea.</title>
        <authorList>
            <person name="Niu L."/>
        </authorList>
    </citation>
    <scope>NUCLEOTIDE SEQUENCE [LARGE SCALE GENOMIC DNA]</scope>
    <source>
        <strain evidence="6 7">T8</strain>
    </source>
</reference>
<protein>
    <submittedName>
        <fullName evidence="6">D-glycerate dehydrogenase</fullName>
    </submittedName>
</protein>
<dbReference type="FunFam" id="3.40.50.720:FF:000462">
    <property type="entry name" value="Glyoxylate reductase (NADP+)"/>
    <property type="match status" value="1"/>
</dbReference>
<dbReference type="PANTHER" id="PTHR10996:SF283">
    <property type="entry name" value="GLYOXYLATE_HYDROXYPYRUVATE REDUCTASE B"/>
    <property type="match status" value="1"/>
</dbReference>
<dbReference type="GO" id="GO:0016618">
    <property type="term" value="F:hydroxypyruvate reductase [NAD(P)H] activity"/>
    <property type="evidence" value="ECO:0007669"/>
    <property type="project" value="TreeGrafter"/>
</dbReference>
<dbReference type="PANTHER" id="PTHR10996">
    <property type="entry name" value="2-HYDROXYACID DEHYDROGENASE-RELATED"/>
    <property type="match status" value="1"/>
</dbReference>
<evidence type="ECO:0000256" key="3">
    <source>
        <dbReference type="RuleBase" id="RU003719"/>
    </source>
</evidence>
<dbReference type="SUPFAM" id="SSF51735">
    <property type="entry name" value="NAD(P)-binding Rossmann-fold domains"/>
    <property type="match status" value="1"/>
</dbReference>
<dbReference type="SUPFAM" id="SSF52283">
    <property type="entry name" value="Formate/glycerate dehydrogenase catalytic domain-like"/>
    <property type="match status" value="1"/>
</dbReference>
<evidence type="ECO:0000313" key="7">
    <source>
        <dbReference type="Proteomes" id="UP000245998"/>
    </source>
</evidence>
<evidence type="ECO:0000259" key="4">
    <source>
        <dbReference type="Pfam" id="PF00389"/>
    </source>
</evidence>
<dbReference type="Proteomes" id="UP000245998">
    <property type="component" value="Unassembled WGS sequence"/>
</dbReference>
<accession>A0A2U1K3A4</accession>
<comment type="similarity">
    <text evidence="1 3">Belongs to the D-isomer specific 2-hydroxyacid dehydrogenase family.</text>
</comment>
<dbReference type="RefSeq" id="WP_116554354.1">
    <property type="nucleotide sequence ID" value="NZ_QCZG01000013.1"/>
</dbReference>
<dbReference type="GO" id="GO:0051287">
    <property type="term" value="F:NAD binding"/>
    <property type="evidence" value="ECO:0007669"/>
    <property type="project" value="InterPro"/>
</dbReference>
<evidence type="ECO:0000256" key="2">
    <source>
        <dbReference type="ARBA" id="ARBA00023002"/>
    </source>
</evidence>
<proteinExistence type="inferred from homology"/>
<keyword evidence="2 3" id="KW-0560">Oxidoreductase</keyword>
<feature type="domain" description="D-isomer specific 2-hydroxyacid dehydrogenase catalytic" evidence="4">
    <location>
        <begin position="6"/>
        <end position="319"/>
    </location>
</feature>
<dbReference type="InterPro" id="IPR006139">
    <property type="entry name" value="D-isomer_2_OHA_DH_cat_dom"/>
</dbReference>
<dbReference type="GO" id="GO:0030267">
    <property type="term" value="F:glyoxylate reductase (NADPH) activity"/>
    <property type="evidence" value="ECO:0007669"/>
    <property type="project" value="TreeGrafter"/>
</dbReference>
<sequence>MKPLVYITRLLPEEAIESLKDVATIKMWDKPDIPVPRDVLLSEAKEATALLTMLTEQVDEELFNQMNNLKIVANMAVGYDNINVKLAHEKDVVITNTPDVLTDTTADLTFALLMATARKLPEAATYIKQNQWTTWSPFQLAGTDVHHKTIGIFGMGRIGEAVAKRARGFDMTVLYHNRSRKPEVEKELGATYCSFNGLLELSDFLVCLAPLTEETKGIFNENAFQKMKQSAIFINASRGALVNEEALYHALTNGEIRGAGLDVFEKEPVSADHPLVKLDNVVALPHIGSASYETRMKMATLAANNIYAFLKEGKAITPVY</sequence>
<comment type="caution">
    <text evidence="6">The sequence shown here is derived from an EMBL/GenBank/DDBJ whole genome shotgun (WGS) entry which is preliminary data.</text>
</comment>
<dbReference type="OrthoDB" id="9805416at2"/>
<dbReference type="InterPro" id="IPR050223">
    <property type="entry name" value="D-isomer_2-hydroxyacid_DH"/>
</dbReference>
<dbReference type="AlphaFoldDB" id="A0A2U1K3A4"/>
<dbReference type="Pfam" id="PF00389">
    <property type="entry name" value="2-Hacid_dh"/>
    <property type="match status" value="1"/>
</dbReference>
<evidence type="ECO:0000256" key="1">
    <source>
        <dbReference type="ARBA" id="ARBA00005854"/>
    </source>
</evidence>
<feature type="domain" description="D-isomer specific 2-hydroxyacid dehydrogenase NAD-binding" evidence="5">
    <location>
        <begin position="110"/>
        <end position="288"/>
    </location>
</feature>
<organism evidence="6 7">
    <name type="scientific">Pueribacillus theae</name>
    <dbReference type="NCBI Taxonomy" id="2171751"/>
    <lineage>
        <taxon>Bacteria</taxon>
        <taxon>Bacillati</taxon>
        <taxon>Bacillota</taxon>
        <taxon>Bacilli</taxon>
        <taxon>Bacillales</taxon>
        <taxon>Bacillaceae</taxon>
        <taxon>Pueribacillus</taxon>
    </lineage>
</organism>
<dbReference type="CDD" id="cd05301">
    <property type="entry name" value="GDH"/>
    <property type="match status" value="1"/>
</dbReference>
<name>A0A2U1K3A4_9BACI</name>
<dbReference type="InterPro" id="IPR006140">
    <property type="entry name" value="D-isomer_DH_NAD-bd"/>
</dbReference>
<dbReference type="Pfam" id="PF02826">
    <property type="entry name" value="2-Hacid_dh_C"/>
    <property type="match status" value="1"/>
</dbReference>
<keyword evidence="7" id="KW-1185">Reference proteome</keyword>
<evidence type="ECO:0000259" key="5">
    <source>
        <dbReference type="Pfam" id="PF02826"/>
    </source>
</evidence>
<gene>
    <name evidence="6" type="ORF">DCC39_07895</name>
</gene>
<evidence type="ECO:0000313" key="6">
    <source>
        <dbReference type="EMBL" id="PWA11996.1"/>
    </source>
</evidence>
<dbReference type="PROSITE" id="PS00671">
    <property type="entry name" value="D_2_HYDROXYACID_DH_3"/>
    <property type="match status" value="1"/>
</dbReference>
<dbReference type="EMBL" id="QCZG01000013">
    <property type="protein sequence ID" value="PWA11996.1"/>
    <property type="molecule type" value="Genomic_DNA"/>
</dbReference>